<comment type="caution">
    <text evidence="2">The sequence shown here is derived from an EMBL/GenBank/DDBJ whole genome shotgun (WGS) entry which is preliminary data.</text>
</comment>
<sequence>MRWGTAAAVTAATAAGAGAAAIAAGRYVCDIALKPPKYGPPGTEEVTVHSTAAGQVTISRTPATSRPGRYALTGAATHAVVGEVISTSADSVTRRLVSVVRGVLPTGTRVLFSPQVYTGDPRSALDLDYEEVKIQGELGPMPAWYLPGLRQVWVITAHGLGATREQPLSILPDLQALEVPVLDISYRNDPGAPRSPDHLGHLGDTEWRDLDAAMRFAVEEGATGLVLYGWSVGATMALLAADRSHLRGAVRGLVLDSPILDWQLTLRRRAAALGVPGPLLPLGVRACEGRTGLHGDRLAQAANPRTLNLPTLILHGPDDTIAPWQPSRELADARPDRVVLHSVSRAEHAAMWNADPDYPDVVRRFLVPLV</sequence>
<gene>
    <name evidence="2" type="ORF">GCM10012280_05050</name>
</gene>
<keyword evidence="2" id="KW-0378">Hydrolase</keyword>
<keyword evidence="1" id="KW-0732">Signal</keyword>
<dbReference type="GO" id="GO:0016787">
    <property type="term" value="F:hydrolase activity"/>
    <property type="evidence" value="ECO:0007669"/>
    <property type="project" value="UniProtKB-KW"/>
</dbReference>
<organism evidence="2 3">
    <name type="scientific">Wenjunlia tyrosinilytica</name>
    <dbReference type="NCBI Taxonomy" id="1544741"/>
    <lineage>
        <taxon>Bacteria</taxon>
        <taxon>Bacillati</taxon>
        <taxon>Actinomycetota</taxon>
        <taxon>Actinomycetes</taxon>
        <taxon>Kitasatosporales</taxon>
        <taxon>Streptomycetaceae</taxon>
        <taxon>Wenjunlia</taxon>
    </lineage>
</organism>
<reference evidence="2" key="1">
    <citation type="journal article" date="2014" name="Int. J. Syst. Evol. Microbiol.">
        <title>Complete genome sequence of Corynebacterium casei LMG S-19264T (=DSM 44701T), isolated from a smear-ripened cheese.</title>
        <authorList>
            <consortium name="US DOE Joint Genome Institute (JGI-PGF)"/>
            <person name="Walter F."/>
            <person name="Albersmeier A."/>
            <person name="Kalinowski J."/>
            <person name="Ruckert C."/>
        </authorList>
    </citation>
    <scope>NUCLEOTIDE SEQUENCE</scope>
    <source>
        <strain evidence="2">CGMCC 4.7201</strain>
    </source>
</reference>
<dbReference type="AlphaFoldDB" id="A0A918DT51"/>
<accession>A0A918DT51</accession>
<dbReference type="SUPFAM" id="SSF53474">
    <property type="entry name" value="alpha/beta-Hydrolases"/>
    <property type="match status" value="1"/>
</dbReference>
<reference evidence="2" key="2">
    <citation type="submission" date="2020-09" db="EMBL/GenBank/DDBJ databases">
        <authorList>
            <person name="Sun Q."/>
            <person name="Zhou Y."/>
        </authorList>
    </citation>
    <scope>NUCLEOTIDE SEQUENCE</scope>
    <source>
        <strain evidence="2">CGMCC 4.7201</strain>
    </source>
</reference>
<dbReference type="PANTHER" id="PTHR12277:SF79">
    <property type="entry name" value="XAA-PRO DIPEPTIDYL-PEPTIDASE-RELATED"/>
    <property type="match status" value="1"/>
</dbReference>
<dbReference type="PANTHER" id="PTHR12277">
    <property type="entry name" value="ALPHA/BETA HYDROLASE DOMAIN-CONTAINING PROTEIN"/>
    <property type="match status" value="1"/>
</dbReference>
<protein>
    <submittedName>
        <fullName evidence="2">Alpha/beta hydrolase</fullName>
    </submittedName>
</protein>
<dbReference type="RefSeq" id="WP_189129808.1">
    <property type="nucleotide sequence ID" value="NZ_BMMS01000002.1"/>
</dbReference>
<keyword evidence="3" id="KW-1185">Reference proteome</keyword>
<dbReference type="Proteomes" id="UP000641932">
    <property type="component" value="Unassembled WGS sequence"/>
</dbReference>
<feature type="chain" id="PRO_5039542039" evidence="1">
    <location>
        <begin position="20"/>
        <end position="370"/>
    </location>
</feature>
<evidence type="ECO:0000313" key="3">
    <source>
        <dbReference type="Proteomes" id="UP000641932"/>
    </source>
</evidence>
<feature type="signal peptide" evidence="1">
    <location>
        <begin position="1"/>
        <end position="19"/>
    </location>
</feature>
<dbReference type="InterPro" id="IPR029058">
    <property type="entry name" value="AB_hydrolase_fold"/>
</dbReference>
<evidence type="ECO:0000313" key="2">
    <source>
        <dbReference type="EMBL" id="GGO81255.1"/>
    </source>
</evidence>
<proteinExistence type="predicted"/>
<dbReference type="EMBL" id="BMMS01000002">
    <property type="protein sequence ID" value="GGO81255.1"/>
    <property type="molecule type" value="Genomic_DNA"/>
</dbReference>
<dbReference type="Gene3D" id="3.40.50.1820">
    <property type="entry name" value="alpha/beta hydrolase"/>
    <property type="match status" value="1"/>
</dbReference>
<evidence type="ECO:0000256" key="1">
    <source>
        <dbReference type="SAM" id="SignalP"/>
    </source>
</evidence>
<name>A0A918DT51_9ACTN</name>